<dbReference type="AlphaFoldDB" id="A0A6A8GIY8"/>
<sequence length="48" mass="5449">MVVSSKVHTMHTENRPKPTMRDVSHTPPTGESVTNVWERGNELDTDDE</sequence>
<dbReference type="Pfam" id="PF25951">
    <property type="entry name" value="DUF7989"/>
    <property type="match status" value="1"/>
</dbReference>
<feature type="compositionally biased region" description="Polar residues" evidence="1">
    <location>
        <begin position="26"/>
        <end position="35"/>
    </location>
</feature>
<dbReference type="EMBL" id="WKJO01000001">
    <property type="protein sequence ID" value="MRX22926.1"/>
    <property type="molecule type" value="Genomic_DNA"/>
</dbReference>
<reference evidence="2 3" key="1">
    <citation type="submission" date="2019-11" db="EMBL/GenBank/DDBJ databases">
        <title>Whole genome sequence of Haloferax sp. MBLA0076.</title>
        <authorList>
            <person name="Seo M.-J."/>
            <person name="Cho E.-S."/>
        </authorList>
    </citation>
    <scope>NUCLEOTIDE SEQUENCE [LARGE SCALE GENOMIC DNA]</scope>
    <source>
        <strain evidence="2 3">MBLA0076</strain>
    </source>
</reference>
<evidence type="ECO:0000256" key="1">
    <source>
        <dbReference type="SAM" id="MobiDB-lite"/>
    </source>
</evidence>
<accession>A0A6A8GIY8</accession>
<gene>
    <name evidence="2" type="ORF">GJR96_13310</name>
</gene>
<organism evidence="2 3">
    <name type="scientific">Haloferax litoreum</name>
    <dbReference type="NCBI Taxonomy" id="2666140"/>
    <lineage>
        <taxon>Archaea</taxon>
        <taxon>Methanobacteriati</taxon>
        <taxon>Methanobacteriota</taxon>
        <taxon>Stenosarchaea group</taxon>
        <taxon>Halobacteria</taxon>
        <taxon>Halobacteriales</taxon>
        <taxon>Haloferacaceae</taxon>
        <taxon>Haloferax</taxon>
    </lineage>
</organism>
<keyword evidence="3" id="KW-1185">Reference proteome</keyword>
<dbReference type="InterPro" id="IPR058742">
    <property type="entry name" value="DUF7989"/>
</dbReference>
<dbReference type="Proteomes" id="UP000439022">
    <property type="component" value="Unassembled WGS sequence"/>
</dbReference>
<evidence type="ECO:0000313" key="2">
    <source>
        <dbReference type="EMBL" id="MRX22926.1"/>
    </source>
</evidence>
<protein>
    <submittedName>
        <fullName evidence="2">Uncharacterized protein</fullName>
    </submittedName>
</protein>
<name>A0A6A8GIY8_9EURY</name>
<evidence type="ECO:0000313" key="3">
    <source>
        <dbReference type="Proteomes" id="UP000439022"/>
    </source>
</evidence>
<feature type="region of interest" description="Disordered" evidence="1">
    <location>
        <begin position="1"/>
        <end position="48"/>
    </location>
</feature>
<feature type="compositionally biased region" description="Basic and acidic residues" evidence="1">
    <location>
        <begin position="10"/>
        <end position="24"/>
    </location>
</feature>
<comment type="caution">
    <text evidence="2">The sequence shown here is derived from an EMBL/GenBank/DDBJ whole genome shotgun (WGS) entry which is preliminary data.</text>
</comment>
<proteinExistence type="predicted"/>